<reference evidence="2 3" key="1">
    <citation type="submission" date="2015-09" db="EMBL/GenBank/DDBJ databases">
        <title>Genome sequence of Oxobacter pfennigii DSM 3222.</title>
        <authorList>
            <person name="Poehlein A."/>
            <person name="Bengelsdorf F.R."/>
            <person name="Schiel-Bengelsdorf B."/>
            <person name="Duerre P."/>
            <person name="Daniel R."/>
        </authorList>
    </citation>
    <scope>NUCLEOTIDE SEQUENCE [LARGE SCALE GENOMIC DNA]</scope>
    <source>
        <strain evidence="2 3">DSM 3222</strain>
    </source>
</reference>
<dbReference type="STRING" id="36849.OXPF_40010"/>
<name>A0A0P8WVE3_9CLOT</name>
<keyword evidence="3" id="KW-1185">Reference proteome</keyword>
<evidence type="ECO:0000313" key="3">
    <source>
        <dbReference type="Proteomes" id="UP000050326"/>
    </source>
</evidence>
<comment type="caution">
    <text evidence="2">The sequence shown here is derived from an EMBL/GenBank/DDBJ whole genome shotgun (WGS) entry which is preliminary data.</text>
</comment>
<sequence>MKVILCCKCIIYLGLTYKYILVIFFNIMLFIVKHAKLFQRIKIAQ</sequence>
<keyword evidence="1" id="KW-0472">Membrane</keyword>
<proteinExistence type="predicted"/>
<feature type="transmembrane region" description="Helical" evidence="1">
    <location>
        <begin position="12"/>
        <end position="32"/>
    </location>
</feature>
<organism evidence="2 3">
    <name type="scientific">Oxobacter pfennigii</name>
    <dbReference type="NCBI Taxonomy" id="36849"/>
    <lineage>
        <taxon>Bacteria</taxon>
        <taxon>Bacillati</taxon>
        <taxon>Bacillota</taxon>
        <taxon>Clostridia</taxon>
        <taxon>Eubacteriales</taxon>
        <taxon>Clostridiaceae</taxon>
        <taxon>Oxobacter</taxon>
    </lineage>
</organism>
<keyword evidence="1" id="KW-0812">Transmembrane</keyword>
<evidence type="ECO:0000256" key="1">
    <source>
        <dbReference type="SAM" id="Phobius"/>
    </source>
</evidence>
<dbReference type="Proteomes" id="UP000050326">
    <property type="component" value="Unassembled WGS sequence"/>
</dbReference>
<accession>A0A0P8WVE3</accession>
<gene>
    <name evidence="2" type="ORF">OXPF_40010</name>
</gene>
<protein>
    <submittedName>
        <fullName evidence="2">Uncharacterized protein</fullName>
    </submittedName>
</protein>
<dbReference type="AlphaFoldDB" id="A0A0P8WVE3"/>
<keyword evidence="1" id="KW-1133">Transmembrane helix</keyword>
<dbReference type="EMBL" id="LKET01000068">
    <property type="protein sequence ID" value="KPU42217.1"/>
    <property type="molecule type" value="Genomic_DNA"/>
</dbReference>
<evidence type="ECO:0000313" key="2">
    <source>
        <dbReference type="EMBL" id="KPU42217.1"/>
    </source>
</evidence>